<reference evidence="2 3" key="1">
    <citation type="journal article" date="2012" name="J. Bacteriol.">
        <title>Genome Sequence of n-Alkane-Degrading Hydrocarboniphaga effusa Strain AP103T (ATCC BAA-332T).</title>
        <authorList>
            <person name="Chang H.K."/>
            <person name="Zylstra G.J."/>
            <person name="Chae J.C."/>
        </authorList>
    </citation>
    <scope>NUCLEOTIDE SEQUENCE [LARGE SCALE GENOMIC DNA]</scope>
    <source>
        <strain evidence="2 3">AP103</strain>
    </source>
</reference>
<proteinExistence type="predicted"/>
<dbReference type="STRING" id="1172194.WQQ_15090"/>
<dbReference type="EMBL" id="AKGD01000001">
    <property type="protein sequence ID" value="EIT71372.1"/>
    <property type="molecule type" value="Genomic_DNA"/>
</dbReference>
<dbReference type="RefSeq" id="WP_007184461.1">
    <property type="nucleotide sequence ID" value="NZ_AKGD01000001.1"/>
</dbReference>
<evidence type="ECO:0000313" key="3">
    <source>
        <dbReference type="Proteomes" id="UP000003704"/>
    </source>
</evidence>
<gene>
    <name evidence="2" type="ORF">WQQ_15090</name>
</gene>
<dbReference type="PANTHER" id="PTHR30399:SF1">
    <property type="entry name" value="UTP PYROPHOSPHATASE"/>
    <property type="match status" value="1"/>
</dbReference>
<name>I7ZHZ0_9GAMM</name>
<dbReference type="Proteomes" id="UP000003704">
    <property type="component" value="Unassembled WGS sequence"/>
</dbReference>
<dbReference type="AlphaFoldDB" id="I7ZHZ0"/>
<organism evidence="2 3">
    <name type="scientific">Hydrocarboniphaga effusa AP103</name>
    <dbReference type="NCBI Taxonomy" id="1172194"/>
    <lineage>
        <taxon>Bacteria</taxon>
        <taxon>Pseudomonadati</taxon>
        <taxon>Pseudomonadota</taxon>
        <taxon>Gammaproteobacteria</taxon>
        <taxon>Nevskiales</taxon>
        <taxon>Nevskiaceae</taxon>
        <taxon>Hydrocarboniphaga</taxon>
    </lineage>
</organism>
<protein>
    <recommendedName>
        <fullName evidence="1">YgjP-like metallopeptidase domain-containing protein</fullName>
    </recommendedName>
</protein>
<dbReference type="InterPro" id="IPR053136">
    <property type="entry name" value="UTP_pyrophosphatase-like"/>
</dbReference>
<dbReference type="OrthoDB" id="9811177at2"/>
<evidence type="ECO:0000259" key="1">
    <source>
        <dbReference type="Pfam" id="PF01863"/>
    </source>
</evidence>
<comment type="caution">
    <text evidence="2">The sequence shown here is derived from an EMBL/GenBank/DDBJ whole genome shotgun (WGS) entry which is preliminary data.</text>
</comment>
<dbReference type="PANTHER" id="PTHR30399">
    <property type="entry name" value="UNCHARACTERIZED PROTEIN YGJP"/>
    <property type="match status" value="1"/>
</dbReference>
<dbReference type="Gene3D" id="3.30.2010.10">
    <property type="entry name" value="Metalloproteases ('zincins'), catalytic domain"/>
    <property type="match status" value="1"/>
</dbReference>
<dbReference type="Pfam" id="PF01863">
    <property type="entry name" value="YgjP-like"/>
    <property type="match status" value="1"/>
</dbReference>
<dbReference type="CDD" id="cd07344">
    <property type="entry name" value="M48_yhfN_like"/>
    <property type="match status" value="1"/>
</dbReference>
<evidence type="ECO:0000313" key="2">
    <source>
        <dbReference type="EMBL" id="EIT71372.1"/>
    </source>
</evidence>
<dbReference type="InterPro" id="IPR002725">
    <property type="entry name" value="YgjP-like_metallopeptidase"/>
</dbReference>
<keyword evidence="3" id="KW-1185">Reference proteome</keyword>
<accession>I7ZHZ0</accession>
<sequence length="252" mass="29249">MQIPDEQLDLRFDTYKVTERISAKSRSIRVEVISPTEVTLVIPRFVARQVARDFLRSRDGWIRQKLAELQQRADRDAEGGPSPHLRWDGTDLLPLHGGAVPLKIVQAQVRPVVRVEPERVTLFCPGSWLAETAKLEHLLRETLRREAATEARVLLNREATRLGVNFQGPRIADQRTLWGSCTPDGLISLSWRLLLTPPEAFRYVVIHELCHRVHLDHSDAFWSLVARQMPDHARHRQWLREHGQRLHWYLKS</sequence>
<feature type="domain" description="YgjP-like metallopeptidase" evidence="1">
    <location>
        <begin position="26"/>
        <end position="242"/>
    </location>
</feature>